<proteinExistence type="predicted"/>
<reference evidence="1" key="1">
    <citation type="submission" date="2022-07" db="EMBL/GenBank/DDBJ databases">
        <title>Genome Sequence of Lecanicillium saksenae.</title>
        <authorList>
            <person name="Buettner E."/>
        </authorList>
    </citation>
    <scope>NUCLEOTIDE SEQUENCE</scope>
    <source>
        <strain evidence="1">VT-O1</strain>
    </source>
</reference>
<evidence type="ECO:0000313" key="2">
    <source>
        <dbReference type="Proteomes" id="UP001148737"/>
    </source>
</evidence>
<comment type="caution">
    <text evidence="1">The sequence shown here is derived from an EMBL/GenBank/DDBJ whole genome shotgun (WGS) entry which is preliminary data.</text>
</comment>
<organism evidence="1 2">
    <name type="scientific">Lecanicillium saksenae</name>
    <dbReference type="NCBI Taxonomy" id="468837"/>
    <lineage>
        <taxon>Eukaryota</taxon>
        <taxon>Fungi</taxon>
        <taxon>Dikarya</taxon>
        <taxon>Ascomycota</taxon>
        <taxon>Pezizomycotina</taxon>
        <taxon>Sordariomycetes</taxon>
        <taxon>Hypocreomycetidae</taxon>
        <taxon>Hypocreales</taxon>
        <taxon>Cordycipitaceae</taxon>
        <taxon>Lecanicillium</taxon>
    </lineage>
</organism>
<sequence length="597" mass="68134">MGIHVRPDDFVETEICVRSLFLAIPWLALATASAIMTHVAVEAEATGRDRCENGPYSRGCWGDYSIDTNYYKHVPHTGVTREYWFVVENITMAPDGYQQYVLAINGSIPGPRIEANWGDEVVVHVTNKLEKNGTAIHWHGIRQLNNNAHDGVPGVTQCPIPPGGSYTYRWRAEQYGTSWYHSHFSLQYSVGLQGPIIIHGPATANYDEDLGTVFLQDWSHVSPFAMWWYTRLPSGPPSLSNGLINGRNVFECTDPADENCLGTGRRSEWHFEPGKRYLMRLVNTGLYSNFRFAIDGHNLTVIANDFVPIKPYTTDNVVISMGQRYDIVIEANAPKDNYWLRAIWQTSCCPNDYANNTLGIIRYDPQSTDVPSTTHPALDYPDNCDDEPAEKLVPHLSLEVGPPSRTDVFSLFYHTYDLPRGFMWTLNETYLWINWSLPTNLLVSEGDTAKFPPHYMLHHTPNVHDSWVYVVFNDNSERNRSHPMHLHGHDFYLLGTGEGNFTQDTPLNLKNPPRRDTATWPKRGYMVFAYKTDNPGAWLIHCHIAWHSSQGLGMQMLEQPDKMRFTEDEHNALNHTCKSWNKFYESPDEYVQEDSGI</sequence>
<keyword evidence="2" id="KW-1185">Reference proteome</keyword>
<protein>
    <submittedName>
        <fullName evidence="1">Uncharacterized protein</fullName>
    </submittedName>
</protein>
<accession>A0ACC1R4E8</accession>
<evidence type="ECO:0000313" key="1">
    <source>
        <dbReference type="EMBL" id="KAJ3497541.1"/>
    </source>
</evidence>
<dbReference type="EMBL" id="JANAKD010000105">
    <property type="protein sequence ID" value="KAJ3497541.1"/>
    <property type="molecule type" value="Genomic_DNA"/>
</dbReference>
<gene>
    <name evidence="1" type="ORF">NLG97_g1822</name>
</gene>
<name>A0ACC1R4E8_9HYPO</name>
<dbReference type="Proteomes" id="UP001148737">
    <property type="component" value="Unassembled WGS sequence"/>
</dbReference>